<accession>A0A382Y9Q3</accession>
<proteinExistence type="predicted"/>
<evidence type="ECO:0000313" key="4">
    <source>
        <dbReference type="EMBL" id="SVD79964.1"/>
    </source>
</evidence>
<dbReference type="Gene3D" id="3.40.50.1820">
    <property type="entry name" value="alpha/beta hydrolase"/>
    <property type="match status" value="1"/>
</dbReference>
<dbReference type="SUPFAM" id="SSF53474">
    <property type="entry name" value="alpha/beta-Hydrolases"/>
    <property type="match status" value="1"/>
</dbReference>
<evidence type="ECO:0000259" key="3">
    <source>
        <dbReference type="Pfam" id="PF00326"/>
    </source>
</evidence>
<dbReference type="InterPro" id="IPR029058">
    <property type="entry name" value="AB_hydrolase_fold"/>
</dbReference>
<feature type="non-terminal residue" evidence="4">
    <location>
        <position position="1"/>
    </location>
</feature>
<sequence length="256" mass="27949">IMKKTRFLPFILLLLSTGTLSAQSAETGFLNRSISLDGVEYRYQVYVPYNYTAAEEWPVTLFLHGAGERGSDGLKQTQVGLGRAIRLNPERWQTLAVFPQVPVGESWQGVAGDVAMAALDATIAEFSADADRLYLTGLSLGGNGTWYLGYHHTERFAAMVAVCGFVDLGVRFPGFLPEAENSFAAMAENLSETPVWIVHGDADVVVPVEQSRNMAAALEAVGADIHYTELPGVNHNSWDAAYANSDLISWLFDQKL</sequence>
<dbReference type="InterPro" id="IPR001375">
    <property type="entry name" value="Peptidase_S9_cat"/>
</dbReference>
<dbReference type="PANTHER" id="PTHR43037">
    <property type="entry name" value="UNNAMED PRODUCT-RELATED"/>
    <property type="match status" value="1"/>
</dbReference>
<dbReference type="GO" id="GO:0006508">
    <property type="term" value="P:proteolysis"/>
    <property type="evidence" value="ECO:0007669"/>
    <property type="project" value="InterPro"/>
</dbReference>
<gene>
    <name evidence="4" type="ORF">METZ01_LOCUS432818</name>
</gene>
<feature type="domain" description="Peptidase S9 prolyl oligopeptidase catalytic" evidence="3">
    <location>
        <begin position="184"/>
        <end position="240"/>
    </location>
</feature>
<dbReference type="GO" id="GO:0008236">
    <property type="term" value="F:serine-type peptidase activity"/>
    <property type="evidence" value="ECO:0007669"/>
    <property type="project" value="InterPro"/>
</dbReference>
<organism evidence="4">
    <name type="scientific">marine metagenome</name>
    <dbReference type="NCBI Taxonomy" id="408172"/>
    <lineage>
        <taxon>unclassified sequences</taxon>
        <taxon>metagenomes</taxon>
        <taxon>ecological metagenomes</taxon>
    </lineage>
</organism>
<keyword evidence="1" id="KW-0732">Signal</keyword>
<dbReference type="EMBL" id="UINC01174043">
    <property type="protein sequence ID" value="SVD79964.1"/>
    <property type="molecule type" value="Genomic_DNA"/>
</dbReference>
<reference evidence="4" key="1">
    <citation type="submission" date="2018-05" db="EMBL/GenBank/DDBJ databases">
        <authorList>
            <person name="Lanie J.A."/>
            <person name="Ng W.-L."/>
            <person name="Kazmierczak K.M."/>
            <person name="Andrzejewski T.M."/>
            <person name="Davidsen T.M."/>
            <person name="Wayne K.J."/>
            <person name="Tettelin H."/>
            <person name="Glass J.I."/>
            <person name="Rusch D."/>
            <person name="Podicherti R."/>
            <person name="Tsui H.-C.T."/>
            <person name="Winkler M.E."/>
        </authorList>
    </citation>
    <scope>NUCLEOTIDE SEQUENCE</scope>
</reference>
<keyword evidence="2" id="KW-0378">Hydrolase</keyword>
<name>A0A382Y9Q3_9ZZZZ</name>
<protein>
    <recommendedName>
        <fullName evidence="3">Peptidase S9 prolyl oligopeptidase catalytic domain-containing protein</fullName>
    </recommendedName>
</protein>
<dbReference type="InterPro" id="IPR050955">
    <property type="entry name" value="Plant_Biomass_Hydrol_Est"/>
</dbReference>
<feature type="domain" description="Peptidase S9 prolyl oligopeptidase catalytic" evidence="3">
    <location>
        <begin position="116"/>
        <end position="168"/>
    </location>
</feature>
<dbReference type="AlphaFoldDB" id="A0A382Y9Q3"/>
<dbReference type="Pfam" id="PF00326">
    <property type="entry name" value="Peptidase_S9"/>
    <property type="match status" value="2"/>
</dbReference>
<dbReference type="PANTHER" id="PTHR43037:SF5">
    <property type="entry name" value="FERULOYL ESTERASE"/>
    <property type="match status" value="1"/>
</dbReference>
<evidence type="ECO:0000256" key="1">
    <source>
        <dbReference type="ARBA" id="ARBA00022729"/>
    </source>
</evidence>
<evidence type="ECO:0000256" key="2">
    <source>
        <dbReference type="ARBA" id="ARBA00022801"/>
    </source>
</evidence>